<dbReference type="EMBL" id="CM042012">
    <property type="protein sequence ID" value="KAI3752082.1"/>
    <property type="molecule type" value="Genomic_DNA"/>
</dbReference>
<comment type="caution">
    <text evidence="1">The sequence shown here is derived from an EMBL/GenBank/DDBJ whole genome shotgun (WGS) entry which is preliminary data.</text>
</comment>
<sequence length="130" mass="15023">MEERWIEAIDRLVELYASNGMFEEVVKNLRESNKSVDGLAYAYVIQGFVKEWKLQDAEVVFLYVKLREVVPDRCTLLWRLTSRQSWFFLDAASFNIAIDAACKLGKMDDVMGLLEDMKGRKFTVLGSTNQ</sequence>
<evidence type="ECO:0000313" key="1">
    <source>
        <dbReference type="EMBL" id="KAI3752082.1"/>
    </source>
</evidence>
<reference evidence="2" key="1">
    <citation type="journal article" date="2022" name="Mol. Ecol. Resour.">
        <title>The genomes of chicory, endive, great burdock and yacon provide insights into Asteraceae palaeo-polyploidization history and plant inulin production.</title>
        <authorList>
            <person name="Fan W."/>
            <person name="Wang S."/>
            <person name="Wang H."/>
            <person name="Wang A."/>
            <person name="Jiang F."/>
            <person name="Liu H."/>
            <person name="Zhao H."/>
            <person name="Xu D."/>
            <person name="Zhang Y."/>
        </authorList>
    </citation>
    <scope>NUCLEOTIDE SEQUENCE [LARGE SCALE GENOMIC DNA]</scope>
    <source>
        <strain evidence="2">cv. Punajuju</strain>
    </source>
</reference>
<reference evidence="1 2" key="2">
    <citation type="journal article" date="2022" name="Mol. Ecol. Resour.">
        <title>The genomes of chicory, endive, great burdock and yacon provide insights into Asteraceae paleo-polyploidization history and plant inulin production.</title>
        <authorList>
            <person name="Fan W."/>
            <person name="Wang S."/>
            <person name="Wang H."/>
            <person name="Wang A."/>
            <person name="Jiang F."/>
            <person name="Liu H."/>
            <person name="Zhao H."/>
            <person name="Xu D."/>
            <person name="Zhang Y."/>
        </authorList>
    </citation>
    <scope>NUCLEOTIDE SEQUENCE [LARGE SCALE GENOMIC DNA]</scope>
    <source>
        <strain evidence="2">cv. Punajuju</strain>
        <tissue evidence="1">Leaves</tissue>
    </source>
</reference>
<name>A0ACB9E0V2_CICIN</name>
<proteinExistence type="predicted"/>
<dbReference type="Proteomes" id="UP001055811">
    <property type="component" value="Linkage Group LG04"/>
</dbReference>
<keyword evidence="2" id="KW-1185">Reference proteome</keyword>
<accession>A0ACB9E0V2</accession>
<gene>
    <name evidence="1" type="ORF">L2E82_23244</name>
</gene>
<organism evidence="1 2">
    <name type="scientific">Cichorium intybus</name>
    <name type="common">Chicory</name>
    <dbReference type="NCBI Taxonomy" id="13427"/>
    <lineage>
        <taxon>Eukaryota</taxon>
        <taxon>Viridiplantae</taxon>
        <taxon>Streptophyta</taxon>
        <taxon>Embryophyta</taxon>
        <taxon>Tracheophyta</taxon>
        <taxon>Spermatophyta</taxon>
        <taxon>Magnoliopsida</taxon>
        <taxon>eudicotyledons</taxon>
        <taxon>Gunneridae</taxon>
        <taxon>Pentapetalae</taxon>
        <taxon>asterids</taxon>
        <taxon>campanulids</taxon>
        <taxon>Asterales</taxon>
        <taxon>Asteraceae</taxon>
        <taxon>Cichorioideae</taxon>
        <taxon>Cichorieae</taxon>
        <taxon>Cichoriinae</taxon>
        <taxon>Cichorium</taxon>
    </lineage>
</organism>
<protein>
    <submittedName>
        <fullName evidence="1">Uncharacterized protein</fullName>
    </submittedName>
</protein>
<evidence type="ECO:0000313" key="2">
    <source>
        <dbReference type="Proteomes" id="UP001055811"/>
    </source>
</evidence>